<name>A0AAP0CMY2_9ASTR</name>
<comment type="caution">
    <text evidence="2">The sequence shown here is derived from an EMBL/GenBank/DDBJ whole genome shotgun (WGS) entry which is preliminary data.</text>
</comment>
<accession>A0AAP0CMY2</accession>
<keyword evidence="3" id="KW-1185">Reference proteome</keyword>
<sequence>MQSGGGVQHGGCGGHGRNIVPGPPSSSASPSSSSSAVSTPQLGFDPMQQQQQRQNGEKTLPNELIQAIAPPPLESQTQQSTTHAINMKSQSQPDDQMRQLESNDKDLQAAAFTSGMSNVKREGHEENTSTTNGQGTTSTQKETSPVLVAKQEQEVELGVQKASNVNDGPIDKGKSIISEPVTVPETESVQSRRPLQTESSPRPGSKNVGVTFPRGRKRKKLGEQYASLKKQTMPTVPVHPCEWTPPASPRSNPTSPRGAVNMEGFSHREMEKMKR</sequence>
<feature type="compositionally biased region" description="Low complexity" evidence="1">
    <location>
        <begin position="128"/>
        <end position="140"/>
    </location>
</feature>
<proteinExistence type="predicted"/>
<feature type="compositionally biased region" description="Basic and acidic residues" evidence="1">
    <location>
        <begin position="95"/>
        <end position="107"/>
    </location>
</feature>
<organism evidence="2 3">
    <name type="scientific">Deinandra increscens subsp. villosa</name>
    <dbReference type="NCBI Taxonomy" id="3103831"/>
    <lineage>
        <taxon>Eukaryota</taxon>
        <taxon>Viridiplantae</taxon>
        <taxon>Streptophyta</taxon>
        <taxon>Embryophyta</taxon>
        <taxon>Tracheophyta</taxon>
        <taxon>Spermatophyta</taxon>
        <taxon>Magnoliopsida</taxon>
        <taxon>eudicotyledons</taxon>
        <taxon>Gunneridae</taxon>
        <taxon>Pentapetalae</taxon>
        <taxon>asterids</taxon>
        <taxon>campanulids</taxon>
        <taxon>Asterales</taxon>
        <taxon>Asteraceae</taxon>
        <taxon>Asteroideae</taxon>
        <taxon>Heliantheae alliance</taxon>
        <taxon>Madieae</taxon>
        <taxon>Madiinae</taxon>
        <taxon>Deinandra</taxon>
    </lineage>
</organism>
<dbReference type="EMBL" id="JBCNJP010000025">
    <property type="protein sequence ID" value="KAK9056169.1"/>
    <property type="molecule type" value="Genomic_DNA"/>
</dbReference>
<protein>
    <submittedName>
        <fullName evidence="2">Uncharacterized protein</fullName>
    </submittedName>
</protein>
<reference evidence="2 3" key="1">
    <citation type="submission" date="2024-04" db="EMBL/GenBank/DDBJ databases">
        <title>The reference genome of an endangered Asteraceae, Deinandra increscens subsp. villosa, native to the Central Coast of California.</title>
        <authorList>
            <person name="Guilliams M."/>
            <person name="Hasenstab-Lehman K."/>
            <person name="Meyer R."/>
            <person name="Mcevoy S."/>
        </authorList>
    </citation>
    <scope>NUCLEOTIDE SEQUENCE [LARGE SCALE GENOMIC DNA]</scope>
    <source>
        <tissue evidence="2">Leaf</tissue>
    </source>
</reference>
<gene>
    <name evidence="2" type="ORF">SSX86_027258</name>
</gene>
<evidence type="ECO:0000313" key="2">
    <source>
        <dbReference type="EMBL" id="KAK9056169.1"/>
    </source>
</evidence>
<feature type="compositionally biased region" description="Low complexity" evidence="1">
    <location>
        <begin position="25"/>
        <end position="38"/>
    </location>
</feature>
<feature type="region of interest" description="Disordered" evidence="1">
    <location>
        <begin position="1"/>
        <end position="275"/>
    </location>
</feature>
<feature type="compositionally biased region" description="Polar residues" evidence="1">
    <location>
        <begin position="185"/>
        <end position="202"/>
    </location>
</feature>
<evidence type="ECO:0000313" key="3">
    <source>
        <dbReference type="Proteomes" id="UP001408789"/>
    </source>
</evidence>
<feature type="compositionally biased region" description="Polar residues" evidence="1">
    <location>
        <begin position="74"/>
        <end position="94"/>
    </location>
</feature>
<dbReference type="AlphaFoldDB" id="A0AAP0CMY2"/>
<dbReference type="Proteomes" id="UP001408789">
    <property type="component" value="Unassembled WGS sequence"/>
</dbReference>
<feature type="compositionally biased region" description="Basic and acidic residues" evidence="1">
    <location>
        <begin position="265"/>
        <end position="275"/>
    </location>
</feature>
<evidence type="ECO:0000256" key="1">
    <source>
        <dbReference type="SAM" id="MobiDB-lite"/>
    </source>
</evidence>
<feature type="compositionally biased region" description="Gly residues" evidence="1">
    <location>
        <begin position="1"/>
        <end position="16"/>
    </location>
</feature>